<feature type="region of interest" description="Disordered" evidence="1">
    <location>
        <begin position="49"/>
        <end position="83"/>
    </location>
</feature>
<dbReference type="RefSeq" id="XP_034244293.1">
    <property type="nucleotide sequence ID" value="XM_034388402.1"/>
</dbReference>
<gene>
    <name evidence="4" type="primary">LOC117646977</name>
</gene>
<evidence type="ECO:0000313" key="4">
    <source>
        <dbReference type="RefSeq" id="XP_034244293.1"/>
    </source>
</evidence>
<name>A0A6P8YW05_THRPL</name>
<evidence type="ECO:0000313" key="3">
    <source>
        <dbReference type="Proteomes" id="UP000515158"/>
    </source>
</evidence>
<keyword evidence="3" id="KW-1185">Reference proteome</keyword>
<evidence type="ECO:0000256" key="2">
    <source>
        <dbReference type="SAM" id="SignalP"/>
    </source>
</evidence>
<proteinExistence type="predicted"/>
<accession>A0A6P8YW05</accession>
<evidence type="ECO:0000256" key="1">
    <source>
        <dbReference type="SAM" id="MobiDB-lite"/>
    </source>
</evidence>
<reference evidence="4" key="1">
    <citation type="submission" date="2025-08" db="UniProtKB">
        <authorList>
            <consortium name="RefSeq"/>
        </authorList>
    </citation>
    <scope>IDENTIFICATION</scope>
    <source>
        <tissue evidence="4">Total insect</tissue>
    </source>
</reference>
<organism evidence="4">
    <name type="scientific">Thrips palmi</name>
    <name type="common">Melon thrips</name>
    <dbReference type="NCBI Taxonomy" id="161013"/>
    <lineage>
        <taxon>Eukaryota</taxon>
        <taxon>Metazoa</taxon>
        <taxon>Ecdysozoa</taxon>
        <taxon>Arthropoda</taxon>
        <taxon>Hexapoda</taxon>
        <taxon>Insecta</taxon>
        <taxon>Pterygota</taxon>
        <taxon>Neoptera</taxon>
        <taxon>Paraneoptera</taxon>
        <taxon>Thysanoptera</taxon>
        <taxon>Terebrantia</taxon>
        <taxon>Thripoidea</taxon>
        <taxon>Thripidae</taxon>
        <taxon>Thrips</taxon>
    </lineage>
</organism>
<sequence length="203" mass="21581">MHRVDVNLCLLLCAAAALCTAVAARPLLHAYMGSLDYGGQPPHYEKMRQASLDDKPQTTKSGPAAQKHLHGYMGSLDYGGQPPSYETYEGRDFDFSTWPVDRREGAPAPLKLVHPGAVRPVRPAKPGTAGTAGSPAKPRQAETKPSQQGQSQSQSSGFGLFGTLLKIAAGATEVVGDAVGRVEVGVGKAVRKQVKTVSDWLFR</sequence>
<protein>
    <submittedName>
        <fullName evidence="4">Uncharacterized protein LOC117646977 isoform X1</fullName>
    </submittedName>
</protein>
<dbReference type="GeneID" id="117646977"/>
<dbReference type="Proteomes" id="UP000515158">
    <property type="component" value="Unplaced"/>
</dbReference>
<feature type="region of interest" description="Disordered" evidence="1">
    <location>
        <begin position="106"/>
        <end position="155"/>
    </location>
</feature>
<feature type="chain" id="PRO_5028243859" evidence="2">
    <location>
        <begin position="25"/>
        <end position="203"/>
    </location>
</feature>
<dbReference type="InParanoid" id="A0A6P8YW05"/>
<keyword evidence="2" id="KW-0732">Signal</keyword>
<feature type="signal peptide" evidence="2">
    <location>
        <begin position="1"/>
        <end position="24"/>
    </location>
</feature>
<dbReference type="KEGG" id="tpal:117646977"/>
<dbReference type="AlphaFoldDB" id="A0A6P8YW05"/>
<feature type="compositionally biased region" description="Low complexity" evidence="1">
    <location>
        <begin position="146"/>
        <end position="155"/>
    </location>
</feature>